<evidence type="ECO:0000313" key="4">
    <source>
        <dbReference type="Proteomes" id="UP000587002"/>
    </source>
</evidence>
<keyword evidence="4" id="KW-1185">Reference proteome</keyword>
<gene>
    <name evidence="3" type="ORF">HNR68_001213</name>
</gene>
<feature type="region of interest" description="Disordered" evidence="1">
    <location>
        <begin position="100"/>
        <end position="120"/>
    </location>
</feature>
<comment type="caution">
    <text evidence="3">The sequence shown here is derived from an EMBL/GenBank/DDBJ whole genome shotgun (WGS) entry which is preliminary data.</text>
</comment>
<dbReference type="AlphaFoldDB" id="A0A853AK04"/>
<accession>A0A853AK04</accession>
<feature type="transmembrane region" description="Helical" evidence="2">
    <location>
        <begin position="36"/>
        <end position="58"/>
    </location>
</feature>
<dbReference type="Proteomes" id="UP000587002">
    <property type="component" value="Unassembled WGS sequence"/>
</dbReference>
<evidence type="ECO:0008006" key="5">
    <source>
        <dbReference type="Google" id="ProtNLM"/>
    </source>
</evidence>
<proteinExistence type="predicted"/>
<dbReference type="RefSeq" id="WP_179718483.1">
    <property type="nucleotide sequence ID" value="NZ_BAABFH010000001.1"/>
</dbReference>
<keyword evidence="2" id="KW-0812">Transmembrane</keyword>
<evidence type="ECO:0000256" key="2">
    <source>
        <dbReference type="SAM" id="Phobius"/>
    </source>
</evidence>
<name>A0A853AK04_9PSEU</name>
<keyword evidence="2" id="KW-0472">Membrane</keyword>
<organism evidence="3 4">
    <name type="scientific">Saccharopolyspora hordei</name>
    <dbReference type="NCBI Taxonomy" id="1838"/>
    <lineage>
        <taxon>Bacteria</taxon>
        <taxon>Bacillati</taxon>
        <taxon>Actinomycetota</taxon>
        <taxon>Actinomycetes</taxon>
        <taxon>Pseudonocardiales</taxon>
        <taxon>Pseudonocardiaceae</taxon>
        <taxon>Saccharopolyspora</taxon>
    </lineage>
</organism>
<feature type="compositionally biased region" description="Pro residues" evidence="1">
    <location>
        <begin position="9"/>
        <end position="26"/>
    </location>
</feature>
<evidence type="ECO:0000313" key="3">
    <source>
        <dbReference type="EMBL" id="NYI82583.1"/>
    </source>
</evidence>
<dbReference type="EMBL" id="JACCFJ010000001">
    <property type="protein sequence ID" value="NYI82583.1"/>
    <property type="molecule type" value="Genomic_DNA"/>
</dbReference>
<protein>
    <recommendedName>
        <fullName evidence="5">DUF3558 domain-containing protein</fullName>
    </recommendedName>
</protein>
<evidence type="ECO:0000256" key="1">
    <source>
        <dbReference type="SAM" id="MobiDB-lite"/>
    </source>
</evidence>
<sequence length="225" mass="23523">MHPQQPGQWGPPPGGQHPQQQPPYQQPPQNGRGKRIGLVAGLGFAVLVLVGAGGFLALEYVDYSKPAGEPPTNAALPPQCDLVGKPTLQRLHVTNPDPTIASEDAESGLASCGWGPTAGRDGIDERTLRVDVRSVPASGDVTETFETLRDSAPDDVAELPGLGEEAFLTSGGEGKSEVSFRQGRTIVTVGYSGRDKGFMGDSVDMSEAEAVQAVRAVAQEIAAKL</sequence>
<reference evidence="3 4" key="1">
    <citation type="submission" date="2020-07" db="EMBL/GenBank/DDBJ databases">
        <title>Sequencing the genomes of 1000 actinobacteria strains.</title>
        <authorList>
            <person name="Klenk H.-P."/>
        </authorList>
    </citation>
    <scope>NUCLEOTIDE SEQUENCE [LARGE SCALE GENOMIC DNA]</scope>
    <source>
        <strain evidence="3 4">DSM 44065</strain>
    </source>
</reference>
<feature type="region of interest" description="Disordered" evidence="1">
    <location>
        <begin position="1"/>
        <end position="33"/>
    </location>
</feature>
<keyword evidence="2" id="KW-1133">Transmembrane helix</keyword>